<dbReference type="Proteomes" id="UP000026984">
    <property type="component" value="Segment"/>
</dbReference>
<reference evidence="1 2" key="1">
    <citation type="submission" date="2013-04" db="EMBL/GenBank/DDBJ databases">
        <title>Complete Genome Sequence of Cronobacter sakazakii Bacteriophage CR8.</title>
        <authorList>
            <person name="Kim Y."/>
            <person name="Shin H."/>
            <person name="Ryu S."/>
        </authorList>
    </citation>
    <scope>NUCLEOTIDE SEQUENCE [LARGE SCALE GENOMIC DNA]</scope>
</reference>
<evidence type="ECO:0000313" key="2">
    <source>
        <dbReference type="Proteomes" id="UP000026984"/>
    </source>
</evidence>
<evidence type="ECO:0000313" key="1">
    <source>
        <dbReference type="EMBL" id="AIA64692.1"/>
    </source>
</evidence>
<keyword evidence="2" id="KW-1185">Reference proteome</keyword>
<dbReference type="GeneID" id="19686913"/>
<name>A0A060AM44_9CAUD</name>
<dbReference type="KEGG" id="vg:19686913"/>
<organism evidence="1 2">
    <name type="scientific">Cronobacter phage CR8</name>
    <dbReference type="NCBI Taxonomy" id="1327934"/>
    <lineage>
        <taxon>Viruses</taxon>
        <taxon>Duplodnaviria</taxon>
        <taxon>Heunggongvirae</taxon>
        <taxon>Uroviricota</taxon>
        <taxon>Caudoviricetes</taxon>
        <taxon>Vequintavirinae</taxon>
        <taxon>Certrevirus</taxon>
        <taxon>Certrevirus CR8</taxon>
    </lineage>
</organism>
<gene>
    <name evidence="1" type="ORF">CR8_162</name>
</gene>
<protein>
    <submittedName>
        <fullName evidence="1">Uncharacterized protein</fullName>
    </submittedName>
</protein>
<accession>A0A060AM44</accession>
<dbReference type="EMBL" id="KC954774">
    <property type="protein sequence ID" value="AIA64692.1"/>
    <property type="molecule type" value="Genomic_DNA"/>
</dbReference>
<dbReference type="RefSeq" id="YP_009042399.1">
    <property type="nucleotide sequence ID" value="NC_024354.1"/>
</dbReference>
<sequence length="70" mass="8024">MSKEICPKTGVVYPQYGYTQKELRYLAVDCGLRIFEGADGVIYLIHDDGPINPLRPDLSGWYLQIIEDYL</sequence>
<proteinExistence type="predicted"/>